<evidence type="ECO:0000313" key="1">
    <source>
        <dbReference type="EMBL" id="PJJ45832.1"/>
    </source>
</evidence>
<proteinExistence type="predicted"/>
<accession>A0ABX4N2E5</accession>
<reference evidence="1 2" key="1">
    <citation type="submission" date="2017-11" db="EMBL/GenBank/DDBJ databases">
        <title>Sequencing the genomes of 1000 actinobacteria strains.</title>
        <authorList>
            <person name="Klenk H.-P."/>
        </authorList>
    </citation>
    <scope>NUCLEOTIDE SEQUENCE [LARGE SCALE GENOMIC DNA]</scope>
    <source>
        <strain evidence="1 2">DSM 12798</strain>
    </source>
</reference>
<organism evidence="1 2">
    <name type="scientific">Glutamicibacter mysorens</name>
    <dbReference type="NCBI Taxonomy" id="257984"/>
    <lineage>
        <taxon>Bacteria</taxon>
        <taxon>Bacillati</taxon>
        <taxon>Actinomycetota</taxon>
        <taxon>Actinomycetes</taxon>
        <taxon>Micrococcales</taxon>
        <taxon>Micrococcaceae</taxon>
        <taxon>Glutamicibacter</taxon>
    </lineage>
</organism>
<dbReference type="Proteomes" id="UP000229263">
    <property type="component" value="Unassembled WGS sequence"/>
</dbReference>
<name>A0ABX4N2E5_9MICC</name>
<sequence length="128" mass="13686">MPSSATSEPDSSGVIGILGRNLYSFCMTTLSITEASRSGLSALVAAAEEGRDTALSRHGKVVAEVVSAQEIAQLRQDRETLRDAALVMARFATDSGVRSTLDQAMEFFNLDRAELEAENAEEAKSEDS</sequence>
<gene>
    <name evidence="1" type="ORF">ATK23_3132</name>
</gene>
<keyword evidence="2" id="KW-1185">Reference proteome</keyword>
<dbReference type="Gene3D" id="3.40.1620.10">
    <property type="entry name" value="YefM-like domain"/>
    <property type="match status" value="1"/>
</dbReference>
<comment type="caution">
    <text evidence="1">The sequence shown here is derived from an EMBL/GenBank/DDBJ whole genome shotgun (WGS) entry which is preliminary data.</text>
</comment>
<dbReference type="EMBL" id="PGEY01000001">
    <property type="protein sequence ID" value="PJJ45832.1"/>
    <property type="molecule type" value="Genomic_DNA"/>
</dbReference>
<protein>
    <submittedName>
        <fullName evidence="1">Antitoxin Phd_YefM of type II toxin-antitoxin system</fullName>
    </submittedName>
</protein>
<evidence type="ECO:0000313" key="2">
    <source>
        <dbReference type="Proteomes" id="UP000229263"/>
    </source>
</evidence>